<keyword evidence="1 3" id="KW-0238">DNA-binding</keyword>
<dbReference type="InterPro" id="IPR036390">
    <property type="entry name" value="WH_DNA-bd_sf"/>
</dbReference>
<dbReference type="Pfam" id="PF01047">
    <property type="entry name" value="MarR"/>
    <property type="match status" value="1"/>
</dbReference>
<accession>A0A938XXG3</accession>
<reference evidence="3" key="1">
    <citation type="submission" date="2021-01" db="EMBL/GenBank/DDBJ databases">
        <title>Genomic Encyclopedia of Type Strains, Phase IV (KMG-IV): sequencing the most valuable type-strain genomes for metagenomic binning, comparative biology and taxonomic classification.</title>
        <authorList>
            <person name="Goeker M."/>
        </authorList>
    </citation>
    <scope>NUCLEOTIDE SEQUENCE</scope>
    <source>
        <strain evidence="3">DSM 25523</strain>
    </source>
</reference>
<keyword evidence="4" id="KW-1185">Reference proteome</keyword>
<feature type="domain" description="HTH marR-type" evidence="2">
    <location>
        <begin position="1"/>
        <end position="141"/>
    </location>
</feature>
<dbReference type="SUPFAM" id="SSF46785">
    <property type="entry name" value="Winged helix' DNA-binding domain"/>
    <property type="match status" value="1"/>
</dbReference>
<evidence type="ECO:0000313" key="3">
    <source>
        <dbReference type="EMBL" id="MBM7589438.1"/>
    </source>
</evidence>
<evidence type="ECO:0000259" key="2">
    <source>
        <dbReference type="PROSITE" id="PS50995"/>
    </source>
</evidence>
<gene>
    <name evidence="3" type="ORF">JOD01_001036</name>
</gene>
<dbReference type="InterPro" id="IPR036388">
    <property type="entry name" value="WH-like_DNA-bd_sf"/>
</dbReference>
<proteinExistence type="predicted"/>
<comment type="caution">
    <text evidence="3">The sequence shown here is derived from an EMBL/GenBank/DDBJ whole genome shotgun (WGS) entry which is preliminary data.</text>
</comment>
<dbReference type="PANTHER" id="PTHR33164">
    <property type="entry name" value="TRANSCRIPTIONAL REGULATOR, MARR FAMILY"/>
    <property type="match status" value="1"/>
</dbReference>
<dbReference type="RefSeq" id="WP_338028525.1">
    <property type="nucleotide sequence ID" value="NZ_BAABIN010000015.1"/>
</dbReference>
<dbReference type="PRINTS" id="PR00598">
    <property type="entry name" value="HTHMARR"/>
</dbReference>
<dbReference type="PANTHER" id="PTHR33164:SF43">
    <property type="entry name" value="HTH-TYPE TRANSCRIPTIONAL REPRESSOR YETL"/>
    <property type="match status" value="1"/>
</dbReference>
<dbReference type="SMART" id="SM00347">
    <property type="entry name" value="HTH_MARR"/>
    <property type="match status" value="1"/>
</dbReference>
<dbReference type="EMBL" id="JAFBEB010000002">
    <property type="protein sequence ID" value="MBM7589438.1"/>
    <property type="molecule type" value="Genomic_DNA"/>
</dbReference>
<dbReference type="InterPro" id="IPR000835">
    <property type="entry name" value="HTH_MarR-typ"/>
</dbReference>
<organism evidence="3 4">
    <name type="scientific">Brevibacillus fulvus</name>
    <dbReference type="NCBI Taxonomy" id="1125967"/>
    <lineage>
        <taxon>Bacteria</taxon>
        <taxon>Bacillati</taxon>
        <taxon>Bacillota</taxon>
        <taxon>Bacilli</taxon>
        <taxon>Bacillales</taxon>
        <taxon>Paenibacillaceae</taxon>
        <taxon>Brevibacillus</taxon>
    </lineage>
</organism>
<dbReference type="GO" id="GO:0003700">
    <property type="term" value="F:DNA-binding transcription factor activity"/>
    <property type="evidence" value="ECO:0007669"/>
    <property type="project" value="InterPro"/>
</dbReference>
<dbReference type="PROSITE" id="PS50995">
    <property type="entry name" value="HTH_MARR_2"/>
    <property type="match status" value="1"/>
</dbReference>
<sequence length="143" mass="17037">MENDTRQRQIEDVSKHFFKISQYFLRQWLEEENERLSAKQFILLRALFELKRCTVSELAAEINLSASATTIALNKLVKSGYVHRVRCENDRRVVWVEVAPEIIPYINQLIDRRRQIMEQLLESLTDEELAQFKMCLQKMKMTT</sequence>
<dbReference type="Proteomes" id="UP000717624">
    <property type="component" value="Unassembled WGS sequence"/>
</dbReference>
<name>A0A938XXG3_9BACL</name>
<dbReference type="Gene3D" id="1.10.10.10">
    <property type="entry name" value="Winged helix-like DNA-binding domain superfamily/Winged helix DNA-binding domain"/>
    <property type="match status" value="1"/>
</dbReference>
<dbReference type="InterPro" id="IPR039422">
    <property type="entry name" value="MarR/SlyA-like"/>
</dbReference>
<dbReference type="GO" id="GO:0006950">
    <property type="term" value="P:response to stress"/>
    <property type="evidence" value="ECO:0007669"/>
    <property type="project" value="TreeGrafter"/>
</dbReference>
<protein>
    <submittedName>
        <fullName evidence="3">DNA-binding MarR family transcriptional regulator</fullName>
    </submittedName>
</protein>
<evidence type="ECO:0000256" key="1">
    <source>
        <dbReference type="ARBA" id="ARBA00023125"/>
    </source>
</evidence>
<dbReference type="AlphaFoldDB" id="A0A938XXG3"/>
<dbReference type="GO" id="GO:0003677">
    <property type="term" value="F:DNA binding"/>
    <property type="evidence" value="ECO:0007669"/>
    <property type="project" value="UniProtKB-KW"/>
</dbReference>
<evidence type="ECO:0000313" key="4">
    <source>
        <dbReference type="Proteomes" id="UP000717624"/>
    </source>
</evidence>